<evidence type="ECO:0000313" key="1">
    <source>
        <dbReference type="EMBL" id="BES88176.1"/>
    </source>
</evidence>
<gene>
    <name evidence="1" type="ORF">NTJ_00982</name>
</gene>
<organism evidence="1 2">
    <name type="scientific">Nesidiocoris tenuis</name>
    <dbReference type="NCBI Taxonomy" id="355587"/>
    <lineage>
        <taxon>Eukaryota</taxon>
        <taxon>Metazoa</taxon>
        <taxon>Ecdysozoa</taxon>
        <taxon>Arthropoda</taxon>
        <taxon>Hexapoda</taxon>
        <taxon>Insecta</taxon>
        <taxon>Pterygota</taxon>
        <taxon>Neoptera</taxon>
        <taxon>Paraneoptera</taxon>
        <taxon>Hemiptera</taxon>
        <taxon>Heteroptera</taxon>
        <taxon>Panheteroptera</taxon>
        <taxon>Cimicomorpha</taxon>
        <taxon>Miridae</taxon>
        <taxon>Dicyphina</taxon>
        <taxon>Nesidiocoris</taxon>
    </lineage>
</organism>
<name>A0ABN7A7D4_9HEMI</name>
<dbReference type="PANTHER" id="PTHR46644">
    <property type="entry name" value="DNA REPAIR PROTEIN XRCC2"/>
    <property type="match status" value="1"/>
</dbReference>
<proteinExistence type="predicted"/>
<keyword evidence="2" id="KW-1185">Reference proteome</keyword>
<dbReference type="Gene3D" id="3.40.50.300">
    <property type="entry name" value="P-loop containing nucleotide triphosphate hydrolases"/>
    <property type="match status" value="1"/>
</dbReference>
<reference evidence="1 2" key="1">
    <citation type="submission" date="2023-09" db="EMBL/GenBank/DDBJ databases">
        <title>Nesidiocoris tenuis whole genome shotgun sequence.</title>
        <authorList>
            <person name="Shibata T."/>
            <person name="Shimoda M."/>
            <person name="Kobayashi T."/>
            <person name="Uehara T."/>
        </authorList>
    </citation>
    <scope>NUCLEOTIDE SEQUENCE [LARGE SCALE GENOMIC DNA]</scope>
    <source>
        <strain evidence="1 2">Japan</strain>
    </source>
</reference>
<sequence length="273" mass="30432">MEASGVNQENGLQLMGRFEQRPSLRGLNNHLFPSGLLPREVVEITGESALGKTYMLMDLIARCVLPSTVMCGECEKPSGGLEAGVFLLDQDHHFDLLKLVRIMEVRVKMFLKDIDDSTVDKVISASLKRLVTLHLYSDDELTPSLLSVQNYIFSNSNVSLVAMDSIGAHYWQSVAANGKRKIDTYVEDILKQVHQILGAFQVSFVYTRPAAFASKFSGLPPDLSNVWDLRNVNTKVKLKLLKGNTKIAEVHSKMNIHSVSYEICDNGIEWSST</sequence>
<dbReference type="InterPro" id="IPR030547">
    <property type="entry name" value="XRCC2"/>
</dbReference>
<dbReference type="PANTHER" id="PTHR46644:SF2">
    <property type="entry name" value="DNA REPAIR PROTEIN XRCC2"/>
    <property type="match status" value="1"/>
</dbReference>
<dbReference type="EMBL" id="AP028909">
    <property type="protein sequence ID" value="BES88176.1"/>
    <property type="molecule type" value="Genomic_DNA"/>
</dbReference>
<dbReference type="Proteomes" id="UP001307889">
    <property type="component" value="Chromosome 1"/>
</dbReference>
<dbReference type="SUPFAM" id="SSF52540">
    <property type="entry name" value="P-loop containing nucleoside triphosphate hydrolases"/>
    <property type="match status" value="1"/>
</dbReference>
<evidence type="ECO:0000313" key="2">
    <source>
        <dbReference type="Proteomes" id="UP001307889"/>
    </source>
</evidence>
<protein>
    <submittedName>
        <fullName evidence="1">X-ray repair complementing defective repair in Chinese hamster cells 2</fullName>
    </submittedName>
</protein>
<accession>A0ABN7A7D4</accession>
<dbReference type="InterPro" id="IPR027417">
    <property type="entry name" value="P-loop_NTPase"/>
</dbReference>